<dbReference type="Proteomes" id="UP000735874">
    <property type="component" value="Unassembled WGS sequence"/>
</dbReference>
<dbReference type="EMBL" id="RCMI01002593">
    <property type="protein sequence ID" value="KAG2875695.1"/>
    <property type="molecule type" value="Genomic_DNA"/>
</dbReference>
<name>A0A8T0XYH3_9STRA</name>
<dbReference type="InterPro" id="IPR004875">
    <property type="entry name" value="DDE_SF_endonuclease_dom"/>
</dbReference>
<evidence type="ECO:0000313" key="4">
    <source>
        <dbReference type="EMBL" id="KAG2880437.1"/>
    </source>
</evidence>
<evidence type="ECO:0000259" key="1">
    <source>
        <dbReference type="Pfam" id="PF03184"/>
    </source>
</evidence>
<gene>
    <name evidence="2" type="ORF">PC113_g23732</name>
    <name evidence="3" type="ORF">PC115_g23833</name>
    <name evidence="4" type="ORF">PC117_g26561</name>
    <name evidence="5" type="ORF">PC118_g23935</name>
    <name evidence="6" type="ORF">PC129_g23502</name>
</gene>
<dbReference type="EMBL" id="RCMK01002528">
    <property type="protein sequence ID" value="KAG2880437.1"/>
    <property type="molecule type" value="Genomic_DNA"/>
</dbReference>
<evidence type="ECO:0000313" key="7">
    <source>
        <dbReference type="Proteomes" id="UP000735874"/>
    </source>
</evidence>
<dbReference type="Pfam" id="PF03184">
    <property type="entry name" value="DDE_1"/>
    <property type="match status" value="1"/>
</dbReference>
<evidence type="ECO:0000313" key="6">
    <source>
        <dbReference type="EMBL" id="KAG3201548.1"/>
    </source>
</evidence>
<reference evidence="2" key="1">
    <citation type="submission" date="2018-10" db="EMBL/GenBank/DDBJ databases">
        <title>Effector identification in a new, highly contiguous assembly of the strawberry crown rot pathogen Phytophthora cactorum.</title>
        <authorList>
            <person name="Armitage A.D."/>
            <person name="Nellist C.F."/>
            <person name="Bates H."/>
            <person name="Vickerstaff R.J."/>
            <person name="Harrison R.J."/>
        </authorList>
    </citation>
    <scope>NUCLEOTIDE SEQUENCE</scope>
    <source>
        <strain evidence="2">15-7</strain>
        <strain evidence="3">4032</strain>
        <strain evidence="4">4040</strain>
        <strain evidence="5">P415</strain>
        <strain evidence="6">P421</strain>
    </source>
</reference>
<feature type="domain" description="DDE-1" evidence="1">
    <location>
        <begin position="67"/>
        <end position="204"/>
    </location>
</feature>
<dbReference type="InterPro" id="IPR050863">
    <property type="entry name" value="CenT-Element_Derived"/>
</dbReference>
<dbReference type="PANTHER" id="PTHR19303">
    <property type="entry name" value="TRANSPOSON"/>
    <property type="match status" value="1"/>
</dbReference>
<accession>A0A8T0XYH3</accession>
<comment type="caution">
    <text evidence="2">The sequence shown here is derived from an EMBL/GenBank/DDBJ whole genome shotgun (WGS) entry which is preliminary data.</text>
</comment>
<dbReference type="EMBL" id="RCMG01002391">
    <property type="protein sequence ID" value="KAG2810717.1"/>
    <property type="molecule type" value="Genomic_DNA"/>
</dbReference>
<dbReference type="Proteomes" id="UP000774804">
    <property type="component" value="Unassembled WGS sequence"/>
</dbReference>
<dbReference type="GO" id="GO:0003677">
    <property type="term" value="F:DNA binding"/>
    <property type="evidence" value="ECO:0007669"/>
    <property type="project" value="TreeGrafter"/>
</dbReference>
<dbReference type="GO" id="GO:0005634">
    <property type="term" value="C:nucleus"/>
    <property type="evidence" value="ECO:0007669"/>
    <property type="project" value="TreeGrafter"/>
</dbReference>
<dbReference type="EMBL" id="RCMV01002718">
    <property type="protein sequence ID" value="KAG3201548.1"/>
    <property type="molecule type" value="Genomic_DNA"/>
</dbReference>
<dbReference type="EMBL" id="RCML01002541">
    <property type="protein sequence ID" value="KAG2957608.1"/>
    <property type="molecule type" value="Genomic_DNA"/>
</dbReference>
<dbReference type="AlphaFoldDB" id="A0A8T0XYH3"/>
<evidence type="ECO:0000313" key="3">
    <source>
        <dbReference type="EMBL" id="KAG2875695.1"/>
    </source>
</evidence>
<dbReference type="VEuPathDB" id="FungiDB:PC110_g7385"/>
<protein>
    <recommendedName>
        <fullName evidence="1">DDE-1 domain-containing protein</fullName>
    </recommendedName>
</protein>
<sequence>MMDTDTVRTLFYAITKRVVELKLSGDHVFNMDDNSFMPKGTSSRVLALKGSSNVWCKETRPNFHMTVVAAVNAKGVVLPPLIIVPGKRIYKTDKAALSIEGARVTSAPKGFSNGGVFRLWLAMFAAEAAKINTQFPVVLVLDNSSTHLELETVGAAFDMGILLLALPPNSTHMYQPLDVAVFKPFKSVVKDTLTSKLLNTADMVLSKKDAIAVACSTYQTAIIDRPDNAVSGFKATGLFPPSLANTTKRLAVYSNGGAQGSIGQEAWLKRKQADVQTEARTEILVLPPTAGPAGKKVRLTVDIDGELVSN</sequence>
<dbReference type="Proteomes" id="UP000697107">
    <property type="component" value="Unassembled WGS sequence"/>
</dbReference>
<proteinExistence type="predicted"/>
<dbReference type="PANTHER" id="PTHR19303:SF57">
    <property type="entry name" value="HTH CENPB-TYPE DOMAIN-CONTAINING PROTEIN"/>
    <property type="match status" value="1"/>
</dbReference>
<evidence type="ECO:0000313" key="2">
    <source>
        <dbReference type="EMBL" id="KAG2810717.1"/>
    </source>
</evidence>
<dbReference type="Proteomes" id="UP000736787">
    <property type="component" value="Unassembled WGS sequence"/>
</dbReference>
<organism evidence="2 7">
    <name type="scientific">Phytophthora cactorum</name>
    <dbReference type="NCBI Taxonomy" id="29920"/>
    <lineage>
        <taxon>Eukaryota</taxon>
        <taxon>Sar</taxon>
        <taxon>Stramenopiles</taxon>
        <taxon>Oomycota</taxon>
        <taxon>Peronosporomycetes</taxon>
        <taxon>Peronosporales</taxon>
        <taxon>Peronosporaceae</taxon>
        <taxon>Phytophthora</taxon>
    </lineage>
</organism>
<evidence type="ECO:0000313" key="5">
    <source>
        <dbReference type="EMBL" id="KAG2957608.1"/>
    </source>
</evidence>
<dbReference type="Proteomes" id="UP000760860">
    <property type="component" value="Unassembled WGS sequence"/>
</dbReference>